<name>A0A4Y5YNK2_9MICO</name>
<evidence type="ECO:0000256" key="1">
    <source>
        <dbReference type="SAM" id="Coils"/>
    </source>
</evidence>
<evidence type="ECO:0000313" key="3">
    <source>
        <dbReference type="Proteomes" id="UP000316125"/>
    </source>
</evidence>
<dbReference type="AlphaFoldDB" id="A0A4Y5YNK2"/>
<dbReference type="RefSeq" id="WP_140036662.1">
    <property type="nucleotide sequence ID" value="NZ_CP041040.1"/>
</dbReference>
<dbReference type="OrthoDB" id="5061044at2"/>
<sequence>MPDYSELPDIIGKMKRAAIDCFMADQGFHPNWGNDQIYAKWGFMLNFYNRPNAAGEGGGDGNGVNHSVAPAFDEIRAAIDSRVSKWLDLPDGGDACDAPASATSAAAAILGTSGAGASVQNTGAIGTANDSVHEMMANKIEGSFKPAFIDKYYIQFKSVTHGLGDACVILQLNYSAQAAMWPAAQQDVVSICDSARAAWDQKAGNAAAANGTLVLTVVGAVAGVVSAVVTAGTGTVAAAAVLAGIAGAVSSGVQGIARDVVISGNTYLDILESLDEALTKLDEALEAQENKLNDAMTEAASIIRSDNATYNLDAFALGPYPVGDGTMSMDRSNATVVSNSMGRIDTELASAAATLGSAPGANPTPRNAGVGRSSNGTHYAASDLYALTARCLALTVAEYARGHQLFDATVEDYFSSDAAASQEVSRLLAEEILSANLGV</sequence>
<evidence type="ECO:0000313" key="2">
    <source>
        <dbReference type="EMBL" id="QDE34401.1"/>
    </source>
</evidence>
<organism evidence="2 3">
    <name type="scientific">Microbacterium foliorum</name>
    <dbReference type="NCBI Taxonomy" id="104336"/>
    <lineage>
        <taxon>Bacteria</taxon>
        <taxon>Bacillati</taxon>
        <taxon>Actinomycetota</taxon>
        <taxon>Actinomycetes</taxon>
        <taxon>Micrococcales</taxon>
        <taxon>Microbacteriaceae</taxon>
        <taxon>Microbacterium</taxon>
    </lineage>
</organism>
<dbReference type="EMBL" id="CP041040">
    <property type="protein sequence ID" value="QDE34401.1"/>
    <property type="molecule type" value="Genomic_DNA"/>
</dbReference>
<proteinExistence type="predicted"/>
<reference evidence="2 3" key="1">
    <citation type="submission" date="2019-06" db="EMBL/GenBank/DDBJ databases">
        <title>Complete genome of Microbacterium foliorum M2.</title>
        <authorList>
            <person name="Cao G."/>
        </authorList>
    </citation>
    <scope>NUCLEOTIDE SEQUENCE [LARGE SCALE GENOMIC DNA]</scope>
    <source>
        <strain evidence="2 3">M2</strain>
    </source>
</reference>
<protein>
    <submittedName>
        <fullName evidence="2">Uncharacterized protein</fullName>
    </submittedName>
</protein>
<accession>A0A4Y5YNK2</accession>
<keyword evidence="1" id="KW-0175">Coiled coil</keyword>
<dbReference type="Proteomes" id="UP000316125">
    <property type="component" value="Chromosome"/>
</dbReference>
<gene>
    <name evidence="2" type="ORF">FIV50_06115</name>
</gene>
<feature type="coiled-coil region" evidence="1">
    <location>
        <begin position="271"/>
        <end position="305"/>
    </location>
</feature>